<sequence length="197" mass="22902">MRRTYEILIVIIIFIWCTALIYLSRNQDSMLERSNHERNDLDKAFAAIEELQRQNNQLKKIAQNLNAVGVVPINESESKNTNLRNLRLRLQACLQNVESITKNTGHHLGNWLTLFSFSKFMRLTKNLVHSSLRLVKKNLMFQIHIYNGGMGEDWTPFHSIFSSPLVVNKEHSKNYKTVSQGSHRLLLIVQNIIRIFG</sequence>
<feature type="transmembrane region" description="Helical" evidence="2">
    <location>
        <begin position="7"/>
        <end position="24"/>
    </location>
</feature>
<dbReference type="Proteomes" id="UP000008144">
    <property type="component" value="Chromosome 11"/>
</dbReference>
<organism evidence="3 4">
    <name type="scientific">Ciona intestinalis</name>
    <name type="common">Transparent sea squirt</name>
    <name type="synonym">Ascidia intestinalis</name>
    <dbReference type="NCBI Taxonomy" id="7719"/>
    <lineage>
        <taxon>Eukaryota</taxon>
        <taxon>Metazoa</taxon>
        <taxon>Chordata</taxon>
        <taxon>Tunicata</taxon>
        <taxon>Ascidiacea</taxon>
        <taxon>Phlebobranchia</taxon>
        <taxon>Cionidae</taxon>
        <taxon>Ciona</taxon>
    </lineage>
</organism>
<reference evidence="3" key="2">
    <citation type="journal article" date="2008" name="Genome Biol.">
        <title>Improved genome assembly and evidence-based global gene model set for the chordate Ciona intestinalis: new insight into intron and operon populations.</title>
        <authorList>
            <person name="Satou Y."/>
            <person name="Mineta K."/>
            <person name="Ogasawara M."/>
            <person name="Sasakura Y."/>
            <person name="Shoguchi E."/>
            <person name="Ueno K."/>
            <person name="Yamada L."/>
            <person name="Matsumoto J."/>
            <person name="Wasserscheid J."/>
            <person name="Dewar K."/>
            <person name="Wiley G.B."/>
            <person name="Macmil S.L."/>
            <person name="Roe B.A."/>
            <person name="Zeller R.W."/>
            <person name="Hastings K.E."/>
            <person name="Lemaire P."/>
            <person name="Lindquist E."/>
            <person name="Endo T."/>
            <person name="Hotta K."/>
            <person name="Inaba K."/>
        </authorList>
    </citation>
    <scope>NUCLEOTIDE SEQUENCE [LARGE SCALE GENOMIC DNA]</scope>
    <source>
        <strain evidence="3">wild type</strain>
    </source>
</reference>
<keyword evidence="4" id="KW-1185">Reference proteome</keyword>
<keyword evidence="2" id="KW-1133">Transmembrane helix</keyword>
<keyword evidence="2" id="KW-0472">Membrane</keyword>
<reference evidence="3" key="3">
    <citation type="submission" date="2025-08" db="UniProtKB">
        <authorList>
            <consortium name="Ensembl"/>
        </authorList>
    </citation>
    <scope>IDENTIFICATION</scope>
</reference>
<evidence type="ECO:0000313" key="3">
    <source>
        <dbReference type="Ensembl" id="ENSCINP00000035190.1"/>
    </source>
</evidence>
<feature type="coiled-coil region" evidence="1">
    <location>
        <begin position="34"/>
        <end position="103"/>
    </location>
</feature>
<accession>H2XZV6</accession>
<evidence type="ECO:0000313" key="4">
    <source>
        <dbReference type="Proteomes" id="UP000008144"/>
    </source>
</evidence>
<dbReference type="HOGENOM" id="CLU_1383738_0_0_1"/>
<dbReference type="EMBL" id="EAAA01000824">
    <property type="status" value="NOT_ANNOTATED_CDS"/>
    <property type="molecule type" value="Genomic_DNA"/>
</dbReference>
<keyword evidence="1" id="KW-0175">Coiled coil</keyword>
<evidence type="ECO:0000256" key="1">
    <source>
        <dbReference type="SAM" id="Coils"/>
    </source>
</evidence>
<name>H2XZV6_CIOIN</name>
<proteinExistence type="predicted"/>
<reference evidence="3" key="4">
    <citation type="submission" date="2025-09" db="UniProtKB">
        <authorList>
            <consortium name="Ensembl"/>
        </authorList>
    </citation>
    <scope>IDENTIFICATION</scope>
</reference>
<keyword evidence="2" id="KW-0812">Transmembrane</keyword>
<dbReference type="InParanoid" id="H2XZV6"/>
<dbReference type="AlphaFoldDB" id="H2XZV6"/>
<dbReference type="Ensembl" id="ENSCINT00000030426.1">
    <property type="protein sequence ID" value="ENSCINP00000035190.1"/>
    <property type="gene ID" value="ENSCING00000019159.1"/>
</dbReference>
<accession>A0A1W5BAT3</accession>
<evidence type="ECO:0000256" key="2">
    <source>
        <dbReference type="SAM" id="Phobius"/>
    </source>
</evidence>
<protein>
    <submittedName>
        <fullName evidence="3">Uncharacterized protein</fullName>
    </submittedName>
</protein>
<reference evidence="4" key="1">
    <citation type="journal article" date="2002" name="Science">
        <title>The draft genome of Ciona intestinalis: insights into chordate and vertebrate origins.</title>
        <authorList>
            <person name="Dehal P."/>
            <person name="Satou Y."/>
            <person name="Campbell R.K."/>
            <person name="Chapman J."/>
            <person name="Degnan B."/>
            <person name="De Tomaso A."/>
            <person name="Davidson B."/>
            <person name="Di Gregorio A."/>
            <person name="Gelpke M."/>
            <person name="Goodstein D.M."/>
            <person name="Harafuji N."/>
            <person name="Hastings K.E."/>
            <person name="Ho I."/>
            <person name="Hotta K."/>
            <person name="Huang W."/>
            <person name="Kawashima T."/>
            <person name="Lemaire P."/>
            <person name="Martinez D."/>
            <person name="Meinertzhagen I.A."/>
            <person name="Necula S."/>
            <person name="Nonaka M."/>
            <person name="Putnam N."/>
            <person name="Rash S."/>
            <person name="Saiga H."/>
            <person name="Satake M."/>
            <person name="Terry A."/>
            <person name="Yamada L."/>
            <person name="Wang H.G."/>
            <person name="Awazu S."/>
            <person name="Azumi K."/>
            <person name="Boore J."/>
            <person name="Branno M."/>
            <person name="Chin-Bow S."/>
            <person name="DeSantis R."/>
            <person name="Doyle S."/>
            <person name="Francino P."/>
            <person name="Keys D.N."/>
            <person name="Haga S."/>
            <person name="Hayashi H."/>
            <person name="Hino K."/>
            <person name="Imai K.S."/>
            <person name="Inaba K."/>
            <person name="Kano S."/>
            <person name="Kobayashi K."/>
            <person name="Kobayashi M."/>
            <person name="Lee B.I."/>
            <person name="Makabe K.W."/>
            <person name="Manohar C."/>
            <person name="Matassi G."/>
            <person name="Medina M."/>
            <person name="Mochizuki Y."/>
            <person name="Mount S."/>
            <person name="Morishita T."/>
            <person name="Miura S."/>
            <person name="Nakayama A."/>
            <person name="Nishizaka S."/>
            <person name="Nomoto H."/>
            <person name="Ohta F."/>
            <person name="Oishi K."/>
            <person name="Rigoutsos I."/>
            <person name="Sano M."/>
            <person name="Sasaki A."/>
            <person name="Sasakura Y."/>
            <person name="Shoguchi E."/>
            <person name="Shin-i T."/>
            <person name="Spagnuolo A."/>
            <person name="Stainier D."/>
            <person name="Suzuki M.M."/>
            <person name="Tassy O."/>
            <person name="Takatori N."/>
            <person name="Tokuoka M."/>
            <person name="Yagi K."/>
            <person name="Yoshizaki F."/>
            <person name="Wada S."/>
            <person name="Zhang C."/>
            <person name="Hyatt P.D."/>
            <person name="Larimer F."/>
            <person name="Detter C."/>
            <person name="Doggett N."/>
            <person name="Glavina T."/>
            <person name="Hawkins T."/>
            <person name="Richardson P."/>
            <person name="Lucas S."/>
            <person name="Kohara Y."/>
            <person name="Levine M."/>
            <person name="Satoh N."/>
            <person name="Rokhsar D.S."/>
        </authorList>
    </citation>
    <scope>NUCLEOTIDE SEQUENCE [LARGE SCALE GENOMIC DNA]</scope>
</reference>